<feature type="transmembrane region" description="Helical" evidence="1">
    <location>
        <begin position="26"/>
        <end position="47"/>
    </location>
</feature>
<proteinExistence type="predicted"/>
<protein>
    <submittedName>
        <fullName evidence="2">Uncharacterized protein</fullName>
    </submittedName>
</protein>
<evidence type="ECO:0000256" key="1">
    <source>
        <dbReference type="SAM" id="Phobius"/>
    </source>
</evidence>
<evidence type="ECO:0000313" key="2">
    <source>
        <dbReference type="EMBL" id="NML39675.1"/>
    </source>
</evidence>
<feature type="transmembrane region" description="Helical" evidence="1">
    <location>
        <begin position="67"/>
        <end position="89"/>
    </location>
</feature>
<accession>A0A848GM34</accession>
<dbReference type="AlphaFoldDB" id="A0A848GM34"/>
<name>A0A848GM34_9BACT</name>
<reference evidence="2 3" key="1">
    <citation type="submission" date="2020-04" db="EMBL/GenBank/DDBJ databases">
        <title>Chitinophaga sp. G-6-1-13 sp. nov., isolated from soil.</title>
        <authorList>
            <person name="Dahal R.H."/>
            <person name="Chaudhary D.K."/>
        </authorList>
    </citation>
    <scope>NUCLEOTIDE SEQUENCE [LARGE SCALE GENOMIC DNA]</scope>
    <source>
        <strain evidence="2 3">G-6-1-13</strain>
    </source>
</reference>
<gene>
    <name evidence="2" type="ORF">HHL17_20920</name>
</gene>
<keyword evidence="1" id="KW-1133">Transmembrane helix</keyword>
<keyword evidence="3" id="KW-1185">Reference proteome</keyword>
<evidence type="ECO:0000313" key="3">
    <source>
        <dbReference type="Proteomes" id="UP000583266"/>
    </source>
</evidence>
<dbReference type="RefSeq" id="WP_169226736.1">
    <property type="nucleotide sequence ID" value="NZ_JABBGC010000002.1"/>
</dbReference>
<keyword evidence="1" id="KW-0472">Membrane</keyword>
<organism evidence="2 3">
    <name type="scientific">Chitinophaga fulva</name>
    <dbReference type="NCBI Taxonomy" id="2728842"/>
    <lineage>
        <taxon>Bacteria</taxon>
        <taxon>Pseudomonadati</taxon>
        <taxon>Bacteroidota</taxon>
        <taxon>Chitinophagia</taxon>
        <taxon>Chitinophagales</taxon>
        <taxon>Chitinophagaceae</taxon>
        <taxon>Chitinophaga</taxon>
    </lineage>
</organism>
<feature type="transmembrane region" description="Helical" evidence="1">
    <location>
        <begin position="96"/>
        <end position="116"/>
    </location>
</feature>
<sequence>MEQQSTIFDKSFDNKPAHRRRNLMPAWLKVYTWVAIGFGIYVFSYLFFMTPDDIGGSSDRNSLHNQIIRLVIKIVVSCIYVLPGLLVWLEIRQAILFNLIIAISWVVITLYCSLLVNSKLWVLAWCMVPFLPFWAGLFPLLRKWKNGVSGQTFR</sequence>
<dbReference type="Proteomes" id="UP000583266">
    <property type="component" value="Unassembled WGS sequence"/>
</dbReference>
<feature type="transmembrane region" description="Helical" evidence="1">
    <location>
        <begin position="122"/>
        <end position="141"/>
    </location>
</feature>
<dbReference type="EMBL" id="JABBGC010000002">
    <property type="protein sequence ID" value="NML39675.1"/>
    <property type="molecule type" value="Genomic_DNA"/>
</dbReference>
<comment type="caution">
    <text evidence="2">The sequence shown here is derived from an EMBL/GenBank/DDBJ whole genome shotgun (WGS) entry which is preliminary data.</text>
</comment>
<keyword evidence="1" id="KW-0812">Transmembrane</keyword>